<dbReference type="InterPro" id="IPR025751">
    <property type="entry name" value="RsbRD_N_dom"/>
</dbReference>
<dbReference type="Pfam" id="PF14361">
    <property type="entry name" value="RsbRD_N"/>
    <property type="match status" value="1"/>
</dbReference>
<evidence type="ECO:0008006" key="7">
    <source>
        <dbReference type="Google" id="ProtNLM"/>
    </source>
</evidence>
<dbReference type="Pfam" id="PF17853">
    <property type="entry name" value="GGDEF_2"/>
    <property type="match status" value="1"/>
</dbReference>
<evidence type="ECO:0000259" key="3">
    <source>
        <dbReference type="Pfam" id="PF14361"/>
    </source>
</evidence>
<evidence type="ECO:0000259" key="4">
    <source>
        <dbReference type="Pfam" id="PF17853"/>
    </source>
</evidence>
<keyword evidence="6" id="KW-1185">Reference proteome</keyword>
<comment type="similarity">
    <text evidence="1">Belongs to the CdaR family.</text>
</comment>
<evidence type="ECO:0000256" key="1">
    <source>
        <dbReference type="ARBA" id="ARBA00006754"/>
    </source>
</evidence>
<dbReference type="Pfam" id="PF13556">
    <property type="entry name" value="HTH_30"/>
    <property type="match status" value="1"/>
</dbReference>
<gene>
    <name evidence="5" type="ORF">GCM10023214_04360</name>
</gene>
<evidence type="ECO:0000313" key="5">
    <source>
        <dbReference type="EMBL" id="GAA5152433.1"/>
    </source>
</evidence>
<name>A0ABP9PXP1_9PSEU</name>
<dbReference type="PANTHER" id="PTHR33744:SF1">
    <property type="entry name" value="DNA-BINDING TRANSCRIPTIONAL ACTIVATOR ADER"/>
    <property type="match status" value="1"/>
</dbReference>
<dbReference type="InterPro" id="IPR025736">
    <property type="entry name" value="PucR_C-HTH_dom"/>
</dbReference>
<dbReference type="InterPro" id="IPR041522">
    <property type="entry name" value="CdaR_GGDEF"/>
</dbReference>
<dbReference type="Proteomes" id="UP001500192">
    <property type="component" value="Unassembled WGS sequence"/>
</dbReference>
<feature type="domain" description="RsbT co-antagonist protein RsbRD N-terminal" evidence="3">
    <location>
        <begin position="70"/>
        <end position="209"/>
    </location>
</feature>
<organism evidence="5 6">
    <name type="scientific">Amycolatopsis dongchuanensis</name>
    <dbReference type="NCBI Taxonomy" id="1070866"/>
    <lineage>
        <taxon>Bacteria</taxon>
        <taxon>Bacillati</taxon>
        <taxon>Actinomycetota</taxon>
        <taxon>Actinomycetes</taxon>
        <taxon>Pseudonocardiales</taxon>
        <taxon>Pseudonocardiaceae</taxon>
        <taxon>Amycolatopsis</taxon>
    </lineage>
</organism>
<evidence type="ECO:0000259" key="2">
    <source>
        <dbReference type="Pfam" id="PF13556"/>
    </source>
</evidence>
<feature type="domain" description="CdaR GGDEF-like" evidence="4">
    <location>
        <begin position="226"/>
        <end position="336"/>
    </location>
</feature>
<accession>A0ABP9PXP1</accession>
<evidence type="ECO:0000313" key="6">
    <source>
        <dbReference type="Proteomes" id="UP001500192"/>
    </source>
</evidence>
<dbReference type="PANTHER" id="PTHR33744">
    <property type="entry name" value="CARBOHYDRATE DIACID REGULATOR"/>
    <property type="match status" value="1"/>
</dbReference>
<dbReference type="Gene3D" id="1.10.10.2840">
    <property type="entry name" value="PucR C-terminal helix-turn-helix domain"/>
    <property type="match status" value="1"/>
</dbReference>
<feature type="domain" description="PucR C-terminal helix-turn-helix" evidence="2">
    <location>
        <begin position="386"/>
        <end position="441"/>
    </location>
</feature>
<protein>
    <recommendedName>
        <fullName evidence="7">PucR family transcriptional regulator</fullName>
    </recommendedName>
</protein>
<dbReference type="EMBL" id="BAABIB010000011">
    <property type="protein sequence ID" value="GAA5152433.1"/>
    <property type="molecule type" value="Genomic_DNA"/>
</dbReference>
<dbReference type="InterPro" id="IPR051448">
    <property type="entry name" value="CdaR-like_regulators"/>
</dbReference>
<comment type="caution">
    <text evidence="5">The sequence shown here is derived from an EMBL/GenBank/DDBJ whole genome shotgun (WGS) entry which is preliminary data.</text>
</comment>
<proteinExistence type="inferred from homology"/>
<sequence>MTEGAPGGMEWSLRIVPGRRWRGAVSGVSGWIRELAPRGRNVLSRAVLPPVQVDRLADRVGAGPVAWAVELAQGMAEHMTTQIPQLAVDGLVQELRKGCEAVALSIVAALAENVEVAPEPPAEALTGAAEAVGRGVGIEHLLQSVQLGHAYAVREILAEAERHLPASDRFAVVGHVSEVLFAIVNQLSAEMTREFSLAHAAWVTSSAAVRMELVQEVLAGKPVAAEHAHRVLGYDLTRRHTALVVWADDLEQADPRRLEAVAEQLLRAGGATGTLILPVGRQRVWAWGSSVRGASVGPLTSTGTPPSGIRVAAGLPESGAEGFASSHGQALDAVRVGMLSRTGRWLFDYAELDLIAMLSTRLDEACRFVHRELGGLAGAGEPATTLRTTLKCYLDTERSLNTTAELLHVARNTVAYRIQRAEQVRGREIEVRRMQLQVALALAEEFGDLVLGEPTTPG</sequence>
<dbReference type="InterPro" id="IPR042070">
    <property type="entry name" value="PucR_C-HTH_sf"/>
</dbReference>
<reference evidence="6" key="1">
    <citation type="journal article" date="2019" name="Int. J. Syst. Evol. Microbiol.">
        <title>The Global Catalogue of Microorganisms (GCM) 10K type strain sequencing project: providing services to taxonomists for standard genome sequencing and annotation.</title>
        <authorList>
            <consortium name="The Broad Institute Genomics Platform"/>
            <consortium name="The Broad Institute Genome Sequencing Center for Infectious Disease"/>
            <person name="Wu L."/>
            <person name="Ma J."/>
        </authorList>
    </citation>
    <scope>NUCLEOTIDE SEQUENCE [LARGE SCALE GENOMIC DNA]</scope>
    <source>
        <strain evidence="6">JCM 18054</strain>
    </source>
</reference>